<evidence type="ECO:0000313" key="8">
    <source>
        <dbReference type="EMBL" id="KAF2001870.1"/>
    </source>
</evidence>
<keyword evidence="3 5" id="KW-0479">Metal-binding</keyword>
<dbReference type="SUPFAM" id="SSF48264">
    <property type="entry name" value="Cytochrome P450"/>
    <property type="match status" value="1"/>
</dbReference>
<evidence type="ECO:0000256" key="7">
    <source>
        <dbReference type="SAM" id="SignalP"/>
    </source>
</evidence>
<comment type="similarity">
    <text evidence="2 6">Belongs to the cytochrome P450 family.</text>
</comment>
<dbReference type="PANTHER" id="PTHR24305:SF166">
    <property type="entry name" value="CYTOCHROME P450 12A4, MITOCHONDRIAL-RELATED"/>
    <property type="match status" value="1"/>
</dbReference>
<name>A0A6A5WIZ4_9PLEO</name>
<comment type="cofactor">
    <cofactor evidence="1 5">
        <name>heme</name>
        <dbReference type="ChEBI" id="CHEBI:30413"/>
    </cofactor>
</comment>
<accession>A0A6A5WIZ4</accession>
<evidence type="ECO:0000256" key="5">
    <source>
        <dbReference type="PIRSR" id="PIRSR602401-1"/>
    </source>
</evidence>
<dbReference type="Gene3D" id="1.10.630.10">
    <property type="entry name" value="Cytochrome P450"/>
    <property type="match status" value="1"/>
</dbReference>
<keyword evidence="5 6" id="KW-0349">Heme</keyword>
<dbReference type="InterPro" id="IPR050121">
    <property type="entry name" value="Cytochrome_P450_monoxygenase"/>
</dbReference>
<dbReference type="CDD" id="cd11059">
    <property type="entry name" value="CYP_fungal"/>
    <property type="match status" value="1"/>
</dbReference>
<evidence type="ECO:0000256" key="1">
    <source>
        <dbReference type="ARBA" id="ARBA00001971"/>
    </source>
</evidence>
<evidence type="ECO:0000256" key="2">
    <source>
        <dbReference type="ARBA" id="ARBA00010617"/>
    </source>
</evidence>
<dbReference type="AlphaFoldDB" id="A0A6A5WIZ4"/>
<keyword evidence="7" id="KW-0732">Signal</keyword>
<keyword evidence="6" id="KW-0503">Monooxygenase</keyword>
<organism evidence="8 9">
    <name type="scientific">Amniculicola lignicola CBS 123094</name>
    <dbReference type="NCBI Taxonomy" id="1392246"/>
    <lineage>
        <taxon>Eukaryota</taxon>
        <taxon>Fungi</taxon>
        <taxon>Dikarya</taxon>
        <taxon>Ascomycota</taxon>
        <taxon>Pezizomycotina</taxon>
        <taxon>Dothideomycetes</taxon>
        <taxon>Pleosporomycetidae</taxon>
        <taxon>Pleosporales</taxon>
        <taxon>Amniculicolaceae</taxon>
        <taxon>Amniculicola</taxon>
    </lineage>
</organism>
<keyword evidence="6" id="KW-0560">Oxidoreductase</keyword>
<dbReference type="PROSITE" id="PS00086">
    <property type="entry name" value="CYTOCHROME_P450"/>
    <property type="match status" value="1"/>
</dbReference>
<dbReference type="InterPro" id="IPR017972">
    <property type="entry name" value="Cyt_P450_CS"/>
</dbReference>
<dbReference type="Pfam" id="PF00067">
    <property type="entry name" value="p450"/>
    <property type="match status" value="1"/>
</dbReference>
<dbReference type="InterPro" id="IPR001128">
    <property type="entry name" value="Cyt_P450"/>
</dbReference>
<reference evidence="8" key="1">
    <citation type="journal article" date="2020" name="Stud. Mycol.">
        <title>101 Dothideomycetes genomes: a test case for predicting lifestyles and emergence of pathogens.</title>
        <authorList>
            <person name="Haridas S."/>
            <person name="Albert R."/>
            <person name="Binder M."/>
            <person name="Bloem J."/>
            <person name="Labutti K."/>
            <person name="Salamov A."/>
            <person name="Andreopoulos B."/>
            <person name="Baker S."/>
            <person name="Barry K."/>
            <person name="Bills G."/>
            <person name="Bluhm B."/>
            <person name="Cannon C."/>
            <person name="Castanera R."/>
            <person name="Culley D."/>
            <person name="Daum C."/>
            <person name="Ezra D."/>
            <person name="Gonzalez J."/>
            <person name="Henrissat B."/>
            <person name="Kuo A."/>
            <person name="Liang C."/>
            <person name="Lipzen A."/>
            <person name="Lutzoni F."/>
            <person name="Magnuson J."/>
            <person name="Mondo S."/>
            <person name="Nolan M."/>
            <person name="Ohm R."/>
            <person name="Pangilinan J."/>
            <person name="Park H.-J."/>
            <person name="Ramirez L."/>
            <person name="Alfaro M."/>
            <person name="Sun H."/>
            <person name="Tritt A."/>
            <person name="Yoshinaga Y."/>
            <person name="Zwiers L.-H."/>
            <person name="Turgeon B."/>
            <person name="Goodwin S."/>
            <person name="Spatafora J."/>
            <person name="Crous P."/>
            <person name="Grigoriev I."/>
        </authorList>
    </citation>
    <scope>NUCLEOTIDE SEQUENCE</scope>
    <source>
        <strain evidence="8">CBS 123094</strain>
    </source>
</reference>
<dbReference type="EMBL" id="ML977580">
    <property type="protein sequence ID" value="KAF2001870.1"/>
    <property type="molecule type" value="Genomic_DNA"/>
</dbReference>
<feature type="chain" id="PRO_5025647990" evidence="7">
    <location>
        <begin position="23"/>
        <end position="545"/>
    </location>
</feature>
<dbReference type="Proteomes" id="UP000799779">
    <property type="component" value="Unassembled WGS sequence"/>
</dbReference>
<evidence type="ECO:0000256" key="6">
    <source>
        <dbReference type="RuleBase" id="RU000461"/>
    </source>
</evidence>
<proteinExistence type="inferred from homology"/>
<feature type="signal peptide" evidence="7">
    <location>
        <begin position="1"/>
        <end position="22"/>
    </location>
</feature>
<evidence type="ECO:0000313" key="9">
    <source>
        <dbReference type="Proteomes" id="UP000799779"/>
    </source>
</evidence>
<dbReference type="InterPro" id="IPR036396">
    <property type="entry name" value="Cyt_P450_sf"/>
</dbReference>
<feature type="binding site" description="axial binding residue" evidence="5">
    <location>
        <position position="486"/>
    </location>
    <ligand>
        <name>heme</name>
        <dbReference type="ChEBI" id="CHEBI:30413"/>
    </ligand>
    <ligandPart>
        <name>Fe</name>
        <dbReference type="ChEBI" id="CHEBI:18248"/>
    </ligandPart>
</feature>
<dbReference type="GO" id="GO:0005506">
    <property type="term" value="F:iron ion binding"/>
    <property type="evidence" value="ECO:0007669"/>
    <property type="project" value="InterPro"/>
</dbReference>
<dbReference type="PRINTS" id="PR00385">
    <property type="entry name" value="P450"/>
</dbReference>
<protein>
    <submittedName>
        <fullName evidence="8">Cytochrome P450</fullName>
    </submittedName>
</protein>
<dbReference type="InterPro" id="IPR002401">
    <property type="entry name" value="Cyt_P450_E_grp-I"/>
</dbReference>
<gene>
    <name evidence="8" type="ORF">P154DRAFT_553364</name>
</gene>
<dbReference type="PANTHER" id="PTHR24305">
    <property type="entry name" value="CYTOCHROME P450"/>
    <property type="match status" value="1"/>
</dbReference>
<evidence type="ECO:0000256" key="4">
    <source>
        <dbReference type="ARBA" id="ARBA00023004"/>
    </source>
</evidence>
<dbReference type="PRINTS" id="PR00463">
    <property type="entry name" value="EP450I"/>
</dbReference>
<dbReference type="GO" id="GO:0016705">
    <property type="term" value="F:oxidoreductase activity, acting on paired donors, with incorporation or reduction of molecular oxygen"/>
    <property type="evidence" value="ECO:0007669"/>
    <property type="project" value="InterPro"/>
</dbReference>
<dbReference type="GO" id="GO:0004497">
    <property type="term" value="F:monooxygenase activity"/>
    <property type="evidence" value="ECO:0007669"/>
    <property type="project" value="UniProtKB-KW"/>
</dbReference>
<dbReference type="OrthoDB" id="1470350at2759"/>
<keyword evidence="9" id="KW-1185">Reference proteome</keyword>
<evidence type="ECO:0000256" key="3">
    <source>
        <dbReference type="ARBA" id="ARBA00022723"/>
    </source>
</evidence>
<dbReference type="GO" id="GO:0020037">
    <property type="term" value="F:heme binding"/>
    <property type="evidence" value="ECO:0007669"/>
    <property type="project" value="InterPro"/>
</dbReference>
<sequence length="545" mass="60560">MLSLPTLLVLLSLLPLLILLKSHLTNPLRKLPAAHPLARFTSLWILYIRYIGYENRTLKAAHEKYGPIVCLGPKEVSVNCVKGGIREVYAGGFEKGDPTGGQNGGGGYNWYGFFKNYSGVDNMFSTSANKPHSIRKRMFSHIYSKSSINSSPSLAAQTSIILYNRLLPLLSAHITHPQDSSPGILNIYPLLSASTMDFVTGYIFGLASSSDFLSNPKQLAWFLDLYNSRRSFNFWPQELPAFTAAVQKYMGYRLSPLWVDEANSHIEKWTKDMCEGARRTQSLENEGGKVEDKPIVYSHIISGLAKEAKKAGITETTDFSDEVASEVLDHLAAGFDTSGITLVYVIHELSTHPEIQRRLQTELTTLSPPLLPSSAPAIPDAKAVDTLPLLHAVIWETLRLHSAIPGAQPRFTPVSGCQLGPEEKSYYIPGGVRVSASAGLLHQNENVYERAGEWRPDRWLEQVDEEKRKDMESRWFWAFGSGGRMCVGSHLAVYQMKYIVATLYSNYTTTIISDTNISQIDAYTAPPKSEKLLIKLHPQAHVKAG</sequence>
<keyword evidence="4 5" id="KW-0408">Iron</keyword>